<gene>
    <name evidence="1" type="ORF">PV07_03431</name>
</gene>
<dbReference type="GeneID" id="27342625"/>
<protein>
    <recommendedName>
        <fullName evidence="3">Arrestin-like N-terminal domain-containing protein</fullName>
    </recommendedName>
</protein>
<dbReference type="OrthoDB" id="4156953at2759"/>
<accession>A0A0D2CKY0</accession>
<dbReference type="Proteomes" id="UP000054466">
    <property type="component" value="Unassembled WGS sequence"/>
</dbReference>
<evidence type="ECO:0000313" key="2">
    <source>
        <dbReference type="Proteomes" id="UP000054466"/>
    </source>
</evidence>
<organism evidence="1 2">
    <name type="scientific">Cladophialophora immunda</name>
    <dbReference type="NCBI Taxonomy" id="569365"/>
    <lineage>
        <taxon>Eukaryota</taxon>
        <taxon>Fungi</taxon>
        <taxon>Dikarya</taxon>
        <taxon>Ascomycota</taxon>
        <taxon>Pezizomycotina</taxon>
        <taxon>Eurotiomycetes</taxon>
        <taxon>Chaetothyriomycetidae</taxon>
        <taxon>Chaetothyriales</taxon>
        <taxon>Herpotrichiellaceae</taxon>
        <taxon>Cladophialophora</taxon>
    </lineage>
</organism>
<dbReference type="HOGENOM" id="CLU_618246_0_0_1"/>
<keyword evidence="2" id="KW-1185">Reference proteome</keyword>
<evidence type="ECO:0008006" key="3">
    <source>
        <dbReference type="Google" id="ProtNLM"/>
    </source>
</evidence>
<sequence length="424" mass="46305">MVRARIQVAQPMFHDAPLLDPDGIAPSISGHICHLRGRVSALETCVRDRAFNSVQLCFKGVITSSIDSRSATENFVVLTNTKTRCDFVARQSPSRPSSSSDAYHTTDFHFAVPTVSSNQDGALRPLPPTSTITGTADVPQTSALASHRILQGKCQVSYWIEAQFLLDGRQVGYVREDVRISWAYPTLRAYLFRGSPLTVQATPGVVTRYVFQSSPDLSLTLYGLDMLIKRDCETGRPQSTLLTAALNIRSPATKGKTSFDPRQSIQCSIKAKWELTVRFTNVSAGGTAKILKAGESICKKITLSVQKTSITFRPLLSEKQDSQALSDPPTHVATSQLILSVPDGVSQPSFCFDHLSRTYALDLSFSFHNIPGVAKHYVHVKAPVMVMSSSVLDEVLPKYKAVADEVETPCQTEYAGFTALLASS</sequence>
<dbReference type="VEuPathDB" id="FungiDB:PV07_03431"/>
<proteinExistence type="predicted"/>
<dbReference type="RefSeq" id="XP_016252054.1">
    <property type="nucleotide sequence ID" value="XM_016390152.1"/>
</dbReference>
<dbReference type="AlphaFoldDB" id="A0A0D2CKY0"/>
<dbReference type="EMBL" id="KN847041">
    <property type="protein sequence ID" value="KIW31838.1"/>
    <property type="molecule type" value="Genomic_DNA"/>
</dbReference>
<reference evidence="1 2" key="1">
    <citation type="submission" date="2015-01" db="EMBL/GenBank/DDBJ databases">
        <title>The Genome Sequence of Cladophialophora immunda CBS83496.</title>
        <authorList>
            <consortium name="The Broad Institute Genomics Platform"/>
            <person name="Cuomo C."/>
            <person name="de Hoog S."/>
            <person name="Gorbushina A."/>
            <person name="Stielow B."/>
            <person name="Teixiera M."/>
            <person name="Abouelleil A."/>
            <person name="Chapman S.B."/>
            <person name="Priest M."/>
            <person name="Young S.K."/>
            <person name="Wortman J."/>
            <person name="Nusbaum C."/>
            <person name="Birren B."/>
        </authorList>
    </citation>
    <scope>NUCLEOTIDE SEQUENCE [LARGE SCALE GENOMIC DNA]</scope>
    <source>
        <strain evidence="1 2">CBS 83496</strain>
    </source>
</reference>
<evidence type="ECO:0000313" key="1">
    <source>
        <dbReference type="EMBL" id="KIW31838.1"/>
    </source>
</evidence>
<name>A0A0D2CKY0_9EURO</name>